<evidence type="ECO:0000256" key="7">
    <source>
        <dbReference type="PIRSR" id="PIRSR613078-3"/>
    </source>
</evidence>
<dbReference type="GO" id="GO:0004619">
    <property type="term" value="F:phosphoglycerate mutase activity"/>
    <property type="evidence" value="ECO:0007669"/>
    <property type="project" value="UniProtKB-EC"/>
</dbReference>
<comment type="catalytic activity">
    <reaction evidence="1 8">
        <text>(2R)-2-phosphoglycerate = (2R)-3-phosphoglycerate</text>
        <dbReference type="Rhea" id="RHEA:15901"/>
        <dbReference type="ChEBI" id="CHEBI:58272"/>
        <dbReference type="ChEBI" id="CHEBI:58289"/>
        <dbReference type="EC" id="5.4.2.11"/>
    </reaction>
</comment>
<feature type="binding site" evidence="6">
    <location>
        <begin position="32"/>
        <end position="33"/>
    </location>
    <ligand>
        <name>substrate</name>
    </ligand>
</feature>
<dbReference type="Proteomes" id="UP000751190">
    <property type="component" value="Unassembled WGS sequence"/>
</dbReference>
<dbReference type="FunFam" id="3.40.50.1240:FF:000003">
    <property type="entry name" value="2,3-bisphosphoglycerate-dependent phosphoglycerate mutase"/>
    <property type="match status" value="1"/>
</dbReference>
<reference evidence="10" key="1">
    <citation type="submission" date="2021-05" db="EMBL/GenBank/DDBJ databases">
        <title>The genome of the haptophyte Pavlova lutheri (Diacronema luteri, Pavlovales) - a model for lipid biosynthesis in eukaryotic algae.</title>
        <authorList>
            <person name="Hulatt C.J."/>
            <person name="Posewitz M.C."/>
        </authorList>
    </citation>
    <scope>NUCLEOTIDE SEQUENCE</scope>
    <source>
        <strain evidence="10">NIVA-4/92</strain>
    </source>
</reference>
<organism evidence="10 11">
    <name type="scientific">Diacronema lutheri</name>
    <name type="common">Unicellular marine alga</name>
    <name type="synonym">Monochrysis lutheri</name>
    <dbReference type="NCBI Taxonomy" id="2081491"/>
    <lineage>
        <taxon>Eukaryota</taxon>
        <taxon>Haptista</taxon>
        <taxon>Haptophyta</taxon>
        <taxon>Pavlovophyceae</taxon>
        <taxon>Pavlovales</taxon>
        <taxon>Pavlovaceae</taxon>
        <taxon>Diacronema</taxon>
    </lineage>
</organism>
<dbReference type="OrthoDB" id="354304at2759"/>
<keyword evidence="3 8" id="KW-0324">Glycolysis</keyword>
<feature type="binding site" evidence="6">
    <location>
        <position position="109"/>
    </location>
    <ligand>
        <name>substrate</name>
    </ligand>
</feature>
<dbReference type="SUPFAM" id="SSF53254">
    <property type="entry name" value="Phosphoglycerate mutase-like"/>
    <property type="match status" value="2"/>
</dbReference>
<comment type="similarity">
    <text evidence="2 8">Belongs to the phosphoglycerate mutase family. BPG-dependent PGAM subfamily.</text>
</comment>
<dbReference type="InterPro" id="IPR001345">
    <property type="entry name" value="PG/BPGM_mutase_AS"/>
</dbReference>
<feature type="binding site" evidence="6">
    <location>
        <begin position="194"/>
        <end position="195"/>
    </location>
    <ligand>
        <name>substrate</name>
    </ligand>
</feature>
<dbReference type="InterPro" id="IPR005952">
    <property type="entry name" value="Phosphogly_mut1"/>
</dbReference>
<feature type="active site" description="Proton donor/acceptor" evidence="5">
    <location>
        <position position="98"/>
    </location>
</feature>
<feature type="region of interest" description="Disordered" evidence="9">
    <location>
        <begin position="706"/>
        <end position="725"/>
    </location>
</feature>
<dbReference type="HAMAP" id="MF_01039">
    <property type="entry name" value="PGAM_GpmA"/>
    <property type="match status" value="2"/>
</dbReference>
<dbReference type="InterPro" id="IPR029033">
    <property type="entry name" value="His_PPase_superfam"/>
</dbReference>
<evidence type="ECO:0000256" key="1">
    <source>
        <dbReference type="ARBA" id="ARBA00000380"/>
    </source>
</evidence>
<feature type="active site" description="Tele-phosphohistidine intermediate" evidence="5">
    <location>
        <position position="20"/>
    </location>
</feature>
<comment type="caution">
    <text evidence="10">The sequence shown here is derived from an EMBL/GenBank/DDBJ whole genome shotgun (WGS) entry which is preliminary data.</text>
</comment>
<protein>
    <recommendedName>
        <fullName evidence="8">Phosphoglycerate mutase</fullName>
        <ecNumber evidence="8">5.4.2.11</ecNumber>
    </recommendedName>
</protein>
<dbReference type="NCBIfam" id="TIGR01258">
    <property type="entry name" value="pgm_1"/>
    <property type="match status" value="2"/>
</dbReference>
<evidence type="ECO:0000313" key="10">
    <source>
        <dbReference type="EMBL" id="KAG8471033.1"/>
    </source>
</evidence>
<dbReference type="PANTHER" id="PTHR11931">
    <property type="entry name" value="PHOSPHOGLYCERATE MUTASE"/>
    <property type="match status" value="1"/>
</dbReference>
<gene>
    <name evidence="10" type="ORF">KFE25_009454</name>
</gene>
<dbReference type="CDD" id="cd07067">
    <property type="entry name" value="HP_PGM_like"/>
    <property type="match status" value="2"/>
</dbReference>
<dbReference type="Gene3D" id="3.40.50.1240">
    <property type="entry name" value="Phosphoglycerate mutase-like"/>
    <property type="match status" value="2"/>
</dbReference>
<sequence length="725" mass="79332">MAGSGDASRRAHARITLLRHGQSEWNLANRFTGWVDVDLTERGITEARAAGRLLADDGLQHDLVCTSTLRRAIRTACLVLSTTQEVWLPLVKDARLNEQHSGSLTGLNKRELADEHGVEQVMKWRRTYDSPPPPADRLHPIQASILADKRYRSGVHVPATESLADTLSRVAAVWEDTLRPALAAGKRVLVVSHGNTLRALVKLLDGVAEDETYNLDLPTACPVVYDLDVQLRPIGAHGFWGTSRVVRHGRYLMAVETVALAQQAMREQVVRNIAVSIVSRTGETDALSTCDAWTAAEASSSRVTLGADGETFNVRSTPPSYFALESERIKRQATHELQKFQLSAGAGIASDAASAAALGKRVSCMLILIRHGYSQFNADNRFTGWADVDLTNRGRDEARVAGSMLRAAGIVRIERVYTSMLRRAIKTAWLMLDELEMQWAPITHTWRLNERSYGGLQGRPKPECVVEYGMRQVQRWRRGINARPPPWDEETAAATIDRRYDGVPVPTAESLADCAARLQPFLDDELFPAMRKAIAREREREAAADAAAAAGVPADGAEQGDPGGDVPVFVISSSENLLRSLIAKLDGLAEVEVPLLDIPYATPIVFQLDAELQPLPNSLAVAPMRNGWYLGDAERIKGVQASIRAQLGRSAEPAHAAPSAAAAADVDDREASCYSVSCEDEHDLHAREECFVRYADSDQVAWVCDDDPASDSPPELTSVPRSFLV</sequence>
<evidence type="ECO:0000256" key="3">
    <source>
        <dbReference type="ARBA" id="ARBA00023152"/>
    </source>
</evidence>
<keyword evidence="11" id="KW-1185">Reference proteome</keyword>
<evidence type="ECO:0000256" key="6">
    <source>
        <dbReference type="PIRSR" id="PIRSR613078-2"/>
    </source>
</evidence>
<dbReference type="EC" id="5.4.2.11" evidence="8"/>
<accession>A0A8J5XMN2</accession>
<evidence type="ECO:0000256" key="8">
    <source>
        <dbReference type="RuleBase" id="RU004511"/>
    </source>
</evidence>
<name>A0A8J5XMN2_DIALT</name>
<evidence type="ECO:0000313" key="11">
    <source>
        <dbReference type="Proteomes" id="UP000751190"/>
    </source>
</evidence>
<keyword evidence="4 8" id="KW-0413">Isomerase</keyword>
<dbReference type="SMART" id="SM00855">
    <property type="entry name" value="PGAM"/>
    <property type="match status" value="2"/>
</dbReference>
<dbReference type="PROSITE" id="PS00175">
    <property type="entry name" value="PG_MUTASE"/>
    <property type="match status" value="1"/>
</dbReference>
<dbReference type="AlphaFoldDB" id="A0A8J5XMN2"/>
<evidence type="ECO:0000256" key="9">
    <source>
        <dbReference type="SAM" id="MobiDB-lite"/>
    </source>
</evidence>
<evidence type="ECO:0000256" key="5">
    <source>
        <dbReference type="PIRSR" id="PIRSR613078-1"/>
    </source>
</evidence>
<dbReference type="InterPro" id="IPR013078">
    <property type="entry name" value="His_Pase_superF_clade-1"/>
</dbReference>
<feature type="binding site" evidence="6">
    <location>
        <position position="71"/>
    </location>
    <ligand>
        <name>substrate</name>
    </ligand>
</feature>
<feature type="binding site" evidence="6">
    <location>
        <begin position="125"/>
        <end position="126"/>
    </location>
    <ligand>
        <name>substrate</name>
    </ligand>
</feature>
<evidence type="ECO:0000256" key="4">
    <source>
        <dbReference type="ARBA" id="ARBA00023235"/>
    </source>
</evidence>
<proteinExistence type="inferred from homology"/>
<dbReference type="Pfam" id="PF00300">
    <property type="entry name" value="His_Phos_1"/>
    <property type="match status" value="3"/>
</dbReference>
<feature type="binding site" evidence="6">
    <location>
        <begin position="19"/>
        <end position="26"/>
    </location>
    <ligand>
        <name>substrate</name>
    </ligand>
</feature>
<dbReference type="EMBL" id="JAGTXO010000001">
    <property type="protein sequence ID" value="KAG8471033.1"/>
    <property type="molecule type" value="Genomic_DNA"/>
</dbReference>
<dbReference type="GO" id="GO:0006096">
    <property type="term" value="P:glycolytic process"/>
    <property type="evidence" value="ECO:0007669"/>
    <property type="project" value="UniProtKB-KW"/>
</dbReference>
<feature type="site" description="Transition state stabilizer" evidence="7">
    <location>
        <position position="193"/>
    </location>
</feature>
<evidence type="ECO:0000256" key="2">
    <source>
        <dbReference type="ARBA" id="ARBA00006717"/>
    </source>
</evidence>